<keyword evidence="2" id="KW-0449">Lipoprotein</keyword>
<dbReference type="Proteomes" id="UP000610124">
    <property type="component" value="Unassembled WGS sequence"/>
</dbReference>
<evidence type="ECO:0000313" key="2">
    <source>
        <dbReference type="EMBL" id="GGU92015.1"/>
    </source>
</evidence>
<dbReference type="EMBL" id="BMUB01000014">
    <property type="protein sequence ID" value="GGU92015.1"/>
    <property type="molecule type" value="Genomic_DNA"/>
</dbReference>
<accession>A0A8H9LSJ1</accession>
<organism evidence="2 3">
    <name type="scientific">Kitasatospora aureofaciens</name>
    <name type="common">Streptomyces aureofaciens</name>
    <dbReference type="NCBI Taxonomy" id="1894"/>
    <lineage>
        <taxon>Bacteria</taxon>
        <taxon>Bacillati</taxon>
        <taxon>Actinomycetota</taxon>
        <taxon>Actinomycetes</taxon>
        <taxon>Kitasatosporales</taxon>
        <taxon>Streptomycetaceae</taxon>
        <taxon>Kitasatospora</taxon>
    </lineage>
</organism>
<feature type="signal peptide" evidence="1">
    <location>
        <begin position="1"/>
        <end position="22"/>
    </location>
</feature>
<reference evidence="2" key="1">
    <citation type="journal article" date="2014" name="Int. J. Syst. Evol. Microbiol.">
        <title>Complete genome sequence of Corynebacterium casei LMG S-19264T (=DSM 44701T), isolated from a smear-ripened cheese.</title>
        <authorList>
            <consortium name="US DOE Joint Genome Institute (JGI-PGF)"/>
            <person name="Walter F."/>
            <person name="Albersmeier A."/>
            <person name="Kalinowski J."/>
            <person name="Ruckert C."/>
        </authorList>
    </citation>
    <scope>NUCLEOTIDE SEQUENCE</scope>
    <source>
        <strain evidence="2">JCM 4434</strain>
    </source>
</reference>
<evidence type="ECO:0000313" key="3">
    <source>
        <dbReference type="Proteomes" id="UP000610124"/>
    </source>
</evidence>
<dbReference type="SUPFAM" id="SSF89392">
    <property type="entry name" value="Prokaryotic lipoproteins and lipoprotein localization factors"/>
    <property type="match status" value="1"/>
</dbReference>
<sequence length="276" mass="28737">MRVTGRGIAAAAAGAALTMVLAGCGGESHSSVTGASPAGDKAANKRTDAPTVLMAAAKKTAEQASYRTIQTGEGGSERSEMLFQQQPYASSITSSGKKSADNPTGVNQVIVTGDAAYIKSDQIPGKSWYRMDKPASSGPSNARAAGSINEVAGALAATGSTSWVGEEQVGGRAADHYRGTVVFEELARYTGPAIKDEVRDYYVQLAKRRGETSAVLDMWVGKDDLVLKSQQVTTGSKGQAQVFEEYSDFGTVPAITAPPAETVGTWDEFIAGTAKR</sequence>
<dbReference type="InterPro" id="IPR029046">
    <property type="entry name" value="LolA/LolB/LppX"/>
</dbReference>
<proteinExistence type="predicted"/>
<name>A0A8H9LSJ1_KITAU</name>
<protein>
    <submittedName>
        <fullName evidence="2">Putative lipoprotein</fullName>
    </submittedName>
</protein>
<gene>
    <name evidence="2" type="ORF">GCM10010502_51690</name>
</gene>
<feature type="chain" id="PRO_5038590832" evidence="1">
    <location>
        <begin position="23"/>
        <end position="276"/>
    </location>
</feature>
<dbReference type="PROSITE" id="PS51257">
    <property type="entry name" value="PROKAR_LIPOPROTEIN"/>
    <property type="match status" value="1"/>
</dbReference>
<keyword evidence="1" id="KW-0732">Signal</keyword>
<comment type="caution">
    <text evidence="2">The sequence shown here is derived from an EMBL/GenBank/DDBJ whole genome shotgun (WGS) entry which is preliminary data.</text>
</comment>
<evidence type="ECO:0000256" key="1">
    <source>
        <dbReference type="SAM" id="SignalP"/>
    </source>
</evidence>
<reference evidence="2" key="2">
    <citation type="submission" date="2020-09" db="EMBL/GenBank/DDBJ databases">
        <authorList>
            <person name="Sun Q."/>
            <person name="Ohkuma M."/>
        </authorList>
    </citation>
    <scope>NUCLEOTIDE SEQUENCE</scope>
    <source>
        <strain evidence="2">JCM 4434</strain>
    </source>
</reference>
<dbReference type="AlphaFoldDB" id="A0A8H9LSJ1"/>
<dbReference type="Gene3D" id="2.50.20.20">
    <property type="match status" value="1"/>
</dbReference>